<reference evidence="2 3" key="1">
    <citation type="journal article" date="2015" name="Antonie Van Leeuwenhoek">
        <title>Thioclava indica sp. nov., isolated from surface seawater of the Indian Ocean.</title>
        <authorList>
            <person name="Liu Y."/>
            <person name="Lai Q."/>
            <person name="Du J."/>
            <person name="Xu H."/>
            <person name="Jiang L."/>
            <person name="Shao Z."/>
        </authorList>
    </citation>
    <scope>NUCLEOTIDE SEQUENCE [LARGE SCALE GENOMIC DNA]</scope>
    <source>
        <strain evidence="2 3">DT23-4</strain>
    </source>
</reference>
<gene>
    <name evidence="2" type="ORF">DT23_15730</name>
</gene>
<dbReference type="eggNOG" id="ENOG50332Z2">
    <property type="taxonomic scope" value="Bacteria"/>
</dbReference>
<dbReference type="AlphaFoldDB" id="A0A074JN44"/>
<accession>A0A074JN44</accession>
<dbReference type="EMBL" id="AUNB01000030">
    <property type="protein sequence ID" value="KEO59046.1"/>
    <property type="molecule type" value="Genomic_DNA"/>
</dbReference>
<organism evidence="2 3">
    <name type="scientific">Thioclava indica</name>
    <dbReference type="NCBI Taxonomy" id="1353528"/>
    <lineage>
        <taxon>Bacteria</taxon>
        <taxon>Pseudomonadati</taxon>
        <taxon>Pseudomonadota</taxon>
        <taxon>Alphaproteobacteria</taxon>
        <taxon>Rhodobacterales</taxon>
        <taxon>Paracoccaceae</taxon>
        <taxon>Thioclava</taxon>
    </lineage>
</organism>
<evidence type="ECO:0000313" key="2">
    <source>
        <dbReference type="EMBL" id="KEO59046.1"/>
    </source>
</evidence>
<name>A0A074JN44_9RHOB</name>
<comment type="caution">
    <text evidence="2">The sequence shown here is derived from an EMBL/GenBank/DDBJ whole genome shotgun (WGS) entry which is preliminary data.</text>
</comment>
<sequence>MGRKLMDIKQADPKGLIRESYRIEGISLDECRSILMDWALSLPVDCDTQEAIRTVLLAYEAAEDHPMSAVLAEGLGREGQTPARRGGWRGRRV</sequence>
<evidence type="ECO:0000256" key="1">
    <source>
        <dbReference type="SAM" id="MobiDB-lite"/>
    </source>
</evidence>
<keyword evidence="3" id="KW-1185">Reference proteome</keyword>
<evidence type="ECO:0000313" key="3">
    <source>
        <dbReference type="Proteomes" id="UP000027471"/>
    </source>
</evidence>
<proteinExistence type="predicted"/>
<feature type="region of interest" description="Disordered" evidence="1">
    <location>
        <begin position="70"/>
        <end position="93"/>
    </location>
</feature>
<dbReference type="Proteomes" id="UP000027471">
    <property type="component" value="Unassembled WGS sequence"/>
</dbReference>
<dbReference type="STRING" id="1353528.DT23_15730"/>
<protein>
    <submittedName>
        <fullName evidence="2">Uncharacterized protein</fullName>
    </submittedName>
</protein>